<dbReference type="EnsemblMetazoa" id="Aqu2.1.08453_001">
    <property type="protein sequence ID" value="Aqu2.1.08453_001"/>
    <property type="gene ID" value="Aqu2.1.08453"/>
</dbReference>
<evidence type="ECO:0000256" key="6">
    <source>
        <dbReference type="ARBA" id="ARBA00023242"/>
    </source>
</evidence>
<reference evidence="12" key="1">
    <citation type="submission" date="2017-05" db="UniProtKB">
        <authorList>
            <consortium name="EnsemblMetazoa"/>
        </authorList>
    </citation>
    <scope>IDENTIFICATION</scope>
</reference>
<dbReference type="PANTHER" id="PTHR13710">
    <property type="entry name" value="DNA HELICASE RECQ FAMILY MEMBER"/>
    <property type="match status" value="1"/>
</dbReference>
<evidence type="ECO:0000259" key="10">
    <source>
        <dbReference type="PROSITE" id="PS51192"/>
    </source>
</evidence>
<keyword evidence="3" id="KW-0067">ATP-binding</keyword>
<dbReference type="GO" id="GO:0005634">
    <property type="term" value="C:nucleus"/>
    <property type="evidence" value="ECO:0007669"/>
    <property type="project" value="TreeGrafter"/>
</dbReference>
<evidence type="ECO:0000256" key="2">
    <source>
        <dbReference type="ARBA" id="ARBA00022741"/>
    </source>
</evidence>
<proteinExistence type="inferred from homology"/>
<dbReference type="InterPro" id="IPR027417">
    <property type="entry name" value="P-loop_NTPase"/>
</dbReference>
<dbReference type="InterPro" id="IPR011545">
    <property type="entry name" value="DEAD/DEAH_box_helicase_dom"/>
</dbReference>
<dbReference type="GO" id="GO:0000724">
    <property type="term" value="P:double-strand break repair via homologous recombination"/>
    <property type="evidence" value="ECO:0007669"/>
    <property type="project" value="TreeGrafter"/>
</dbReference>
<dbReference type="Pfam" id="PF00270">
    <property type="entry name" value="DEAD"/>
    <property type="match status" value="1"/>
</dbReference>
<dbReference type="InParanoid" id="A0A1X7T2J6"/>
<accession>A0A1X7T2J6</accession>
<comment type="catalytic activity">
    <reaction evidence="7">
        <text>Couples ATP hydrolysis with the unwinding of duplex DNA by translocating in the 3'-5' direction.</text>
        <dbReference type="EC" id="5.6.2.4"/>
    </reaction>
</comment>
<evidence type="ECO:0000256" key="4">
    <source>
        <dbReference type="ARBA" id="ARBA00023125"/>
    </source>
</evidence>
<sequence>SLRPGMHAGDSIAIIVCPLKALMKDQTSHFRDIGISAAFGGEPNISMDRFIRGEFQLIFLSPECLNRGRAWREILKSNIYQERVIAFVVDEAHLIKNWGDDYRPEFSKLGEIGSLLPQQTNVMALTATATTALRDHVIKILGMKRVSVVEVSPGKDNLFFSIKEFKSIGENFIPLMKELKDKKLSMERTLIFCRRPIDCAELWSAFIRFLKDDITEPPGLPLKIPEVRLVDYYTGCTQEAVRNVILSQFSKPSCLRVVIATVAFGLGVDCPDIRRVIHFGVPEDVETYVQQVGRAGRDGKLSSCVMLYGPGVYRRFSNDHILAYCKSKDTCRRDFLYSMFSSYNPNERLKNTCSCCDVCFQVCSCSECQFSQ</sequence>
<protein>
    <recommendedName>
        <fullName evidence="8">DNA 3'-5' helicase</fullName>
        <ecNumber evidence="8">5.6.2.4</ecNumber>
    </recommendedName>
    <alternativeName>
        <fullName evidence="9">DNA 3'-5' helicase BLM</fullName>
    </alternativeName>
</protein>
<feature type="domain" description="Helicase ATP-binding" evidence="10">
    <location>
        <begin position="1"/>
        <end position="147"/>
    </location>
</feature>
<dbReference type="EC" id="5.6.2.4" evidence="8"/>
<dbReference type="PROSITE" id="PS51194">
    <property type="entry name" value="HELICASE_CTER"/>
    <property type="match status" value="1"/>
</dbReference>
<dbReference type="InterPro" id="IPR001650">
    <property type="entry name" value="Helicase_C-like"/>
</dbReference>
<dbReference type="SMART" id="SM00490">
    <property type="entry name" value="HELICc"/>
    <property type="match status" value="1"/>
</dbReference>
<dbReference type="InterPro" id="IPR014001">
    <property type="entry name" value="Helicase_ATP-bd"/>
</dbReference>
<evidence type="ECO:0000256" key="9">
    <source>
        <dbReference type="ARBA" id="ARBA00044542"/>
    </source>
</evidence>
<evidence type="ECO:0000256" key="3">
    <source>
        <dbReference type="ARBA" id="ARBA00022840"/>
    </source>
</evidence>
<feature type="domain" description="Helicase C-terminal" evidence="11">
    <location>
        <begin position="171"/>
        <end position="351"/>
    </location>
</feature>
<dbReference type="GO" id="GO:0005737">
    <property type="term" value="C:cytoplasm"/>
    <property type="evidence" value="ECO:0007669"/>
    <property type="project" value="TreeGrafter"/>
</dbReference>
<dbReference type="GO" id="GO:0005694">
    <property type="term" value="C:chromosome"/>
    <property type="evidence" value="ECO:0007669"/>
    <property type="project" value="TreeGrafter"/>
</dbReference>
<keyword evidence="4" id="KW-0238">DNA-binding</keyword>
<dbReference type="Pfam" id="PF00271">
    <property type="entry name" value="Helicase_C"/>
    <property type="match status" value="1"/>
</dbReference>
<dbReference type="SUPFAM" id="SSF52540">
    <property type="entry name" value="P-loop containing nucleoside triphosphate hydrolases"/>
    <property type="match status" value="1"/>
</dbReference>
<evidence type="ECO:0000256" key="1">
    <source>
        <dbReference type="ARBA" id="ARBA00005446"/>
    </source>
</evidence>
<evidence type="ECO:0000256" key="7">
    <source>
        <dbReference type="ARBA" id="ARBA00034617"/>
    </source>
</evidence>
<comment type="similarity">
    <text evidence="1">Belongs to the helicase family. RecQ subfamily.</text>
</comment>
<organism evidence="12">
    <name type="scientific">Amphimedon queenslandica</name>
    <name type="common">Sponge</name>
    <dbReference type="NCBI Taxonomy" id="400682"/>
    <lineage>
        <taxon>Eukaryota</taxon>
        <taxon>Metazoa</taxon>
        <taxon>Porifera</taxon>
        <taxon>Demospongiae</taxon>
        <taxon>Heteroscleromorpha</taxon>
        <taxon>Haplosclerida</taxon>
        <taxon>Niphatidae</taxon>
        <taxon>Amphimedon</taxon>
    </lineage>
</organism>
<keyword evidence="6" id="KW-0539">Nucleus</keyword>
<dbReference type="PROSITE" id="PS51192">
    <property type="entry name" value="HELICASE_ATP_BIND_1"/>
    <property type="match status" value="1"/>
</dbReference>
<dbReference type="GO" id="GO:0043138">
    <property type="term" value="F:3'-5' DNA helicase activity"/>
    <property type="evidence" value="ECO:0007669"/>
    <property type="project" value="UniProtKB-EC"/>
</dbReference>
<evidence type="ECO:0000313" key="12">
    <source>
        <dbReference type="EnsemblMetazoa" id="Aqu2.1.08453_001"/>
    </source>
</evidence>
<dbReference type="GO" id="GO:0005524">
    <property type="term" value="F:ATP binding"/>
    <property type="evidence" value="ECO:0007669"/>
    <property type="project" value="UniProtKB-KW"/>
</dbReference>
<evidence type="ECO:0000256" key="8">
    <source>
        <dbReference type="ARBA" id="ARBA00034808"/>
    </source>
</evidence>
<dbReference type="GO" id="GO:0003677">
    <property type="term" value="F:DNA binding"/>
    <property type="evidence" value="ECO:0007669"/>
    <property type="project" value="UniProtKB-KW"/>
</dbReference>
<evidence type="ECO:0000256" key="5">
    <source>
        <dbReference type="ARBA" id="ARBA00023235"/>
    </source>
</evidence>
<dbReference type="AlphaFoldDB" id="A0A1X7T2J6"/>
<dbReference type="OrthoDB" id="5982332at2759"/>
<dbReference type="PANTHER" id="PTHR13710:SF153">
    <property type="entry name" value="RECQ-LIKE DNA HELICASE BLM"/>
    <property type="match status" value="1"/>
</dbReference>
<dbReference type="GO" id="GO:0009378">
    <property type="term" value="F:four-way junction helicase activity"/>
    <property type="evidence" value="ECO:0007669"/>
    <property type="project" value="TreeGrafter"/>
</dbReference>
<evidence type="ECO:0000259" key="11">
    <source>
        <dbReference type="PROSITE" id="PS51194"/>
    </source>
</evidence>
<keyword evidence="5" id="KW-0413">Isomerase</keyword>
<keyword evidence="2" id="KW-0547">Nucleotide-binding</keyword>
<name>A0A1X7T2J6_AMPQE</name>
<dbReference type="eggNOG" id="KOG0351">
    <property type="taxonomic scope" value="Eukaryota"/>
</dbReference>
<dbReference type="Gene3D" id="3.40.50.300">
    <property type="entry name" value="P-loop containing nucleotide triphosphate hydrolases"/>
    <property type="match status" value="2"/>
</dbReference>